<keyword evidence="2" id="KW-1185">Reference proteome</keyword>
<name>A0A4R5ACM6_9ACTN</name>
<dbReference type="Proteomes" id="UP000295578">
    <property type="component" value="Unassembled WGS sequence"/>
</dbReference>
<dbReference type="AlphaFoldDB" id="A0A4R5ACM6"/>
<comment type="caution">
    <text evidence="1">The sequence shown here is derived from an EMBL/GenBank/DDBJ whole genome shotgun (WGS) entry which is preliminary data.</text>
</comment>
<evidence type="ECO:0000313" key="2">
    <source>
        <dbReference type="Proteomes" id="UP000295578"/>
    </source>
</evidence>
<protein>
    <submittedName>
        <fullName evidence="1">Uncharacterized protein</fullName>
    </submittedName>
</protein>
<organism evidence="1 2">
    <name type="scientific">Actinomadura darangshiensis</name>
    <dbReference type="NCBI Taxonomy" id="705336"/>
    <lineage>
        <taxon>Bacteria</taxon>
        <taxon>Bacillati</taxon>
        <taxon>Actinomycetota</taxon>
        <taxon>Actinomycetes</taxon>
        <taxon>Streptosporangiales</taxon>
        <taxon>Thermomonosporaceae</taxon>
        <taxon>Actinomadura</taxon>
    </lineage>
</organism>
<reference evidence="1 2" key="1">
    <citation type="submission" date="2019-03" db="EMBL/GenBank/DDBJ databases">
        <title>Draft genome sequences of novel Actinobacteria.</title>
        <authorList>
            <person name="Sahin N."/>
            <person name="Ay H."/>
            <person name="Saygin H."/>
        </authorList>
    </citation>
    <scope>NUCLEOTIDE SEQUENCE [LARGE SCALE GENOMIC DNA]</scope>
    <source>
        <strain evidence="1 2">DSM 45941</strain>
    </source>
</reference>
<dbReference type="EMBL" id="SMKY01000266">
    <property type="protein sequence ID" value="TDD68564.1"/>
    <property type="molecule type" value="Genomic_DNA"/>
</dbReference>
<gene>
    <name evidence="1" type="ORF">E1293_36820</name>
</gene>
<evidence type="ECO:0000313" key="1">
    <source>
        <dbReference type="EMBL" id="TDD68564.1"/>
    </source>
</evidence>
<dbReference type="OrthoDB" id="3480326at2"/>
<dbReference type="RefSeq" id="WP_132203048.1">
    <property type="nucleotide sequence ID" value="NZ_SMKY01000266.1"/>
</dbReference>
<sequence length="111" mass="11740">MADVTSEVRVVGAEGPDGLTLRTLGLAARDLPELRADGVPPYLGQGWARVLAELAKRLAAAGGIPDEPLPGIEIRLTPAGDGTLAPVPPDDRDLAAWRRDVVLRLFPEART</sequence>
<accession>A0A4R5ACM6</accession>
<proteinExistence type="predicted"/>